<organism evidence="1 2">
    <name type="scientific">Tritrichomonas musculus</name>
    <dbReference type="NCBI Taxonomy" id="1915356"/>
    <lineage>
        <taxon>Eukaryota</taxon>
        <taxon>Metamonada</taxon>
        <taxon>Parabasalia</taxon>
        <taxon>Tritrichomonadida</taxon>
        <taxon>Tritrichomonadidae</taxon>
        <taxon>Tritrichomonas</taxon>
    </lineage>
</organism>
<evidence type="ECO:0008006" key="3">
    <source>
        <dbReference type="Google" id="ProtNLM"/>
    </source>
</evidence>
<sequence length="3063" mass="358509">MSEITIILQQTHPIPIKKISLWFREQHSKLQFSEQDNFFKILFSIFSKKPDKYTNDEWDCLKLIACIFTIASDPPQSALEFQFPTHSKNGYLVSSSFILLLSSPRRPELFDFFHKYFRERINFFFQTKPNNLFYDISSCNYFIFNTQAVSDFISQPFFIEDLNYVFKLILQINSDQFSFGAILFINYIYHFVKTLLMSNCQIKLSNDFIESFLHIIDLSPKAPDIFLVNFFHSWFFIVRQCNSIFKTDHLLERLYQITNLFEYTSTQKYHELHRAFPWYLCFYFYDFIPLHNHDQRLKVLSVICNAIHRIKRMDNFPGILDSVKMFSISIVQQFLDNNPFDLFYIFSNLNSALNSFIFQLNKLHGISKIMPKNDNFTDESSSTLKKREVTFYEQSNWSIDSPSIDHYLISDSYEKKYVNEIECAKDFDRIVQVCENIRHHFHSVVIFQIQICVCLRKLLTTKDIQPANTLNLHSYLMRTFSSLINIMVYSSYKQMEIQSFATHEVLACSPVSAHSMPYVQNPQGMLNFSGIFSKYFDDCILKMPSSFLNALALKVSENLFVFMKKRILTYNFLNNFSMLQKNLLNPNSFINLLLGHMIELASMKINLIISSNIDDVNLIFLWISFIIRLAELPKKVPNRLFGSMLKTYQRLIIVSVFSNLKSICHQSVAIRMIHFYLEAVNFHYEKVDLPNDKQSSNRIRPVLLDDFEEGALLDGIDVIFDICLDEDDFMSENSLIPLLKFAFNCGKKEISEKASKICLKIFTPERSTKNPITAIVEFEEEVFESFTSSISYINYETAKKIMEIIPFYASKFLKAFSSKKVDSLLTIDFVYTDHHLILKTISEYFDNSIEEASHLFALISIYFEIVIQKVTKTNENMRPILTLLIKLLKHCYGFDHLKDQLAHLFSYITRTFGDLFIRGESNLYILCLFEVIGINRSELTSTTMELAVSFFDYCKDRNADEIIVSQTMQSLFHFFPISTKFFSILSGFSIFIRYYPQFINLNYIRSMLIQTSEISPLDKSFSSVLNSFLKKFIEKSDAETLKKFVSMVYEIICPLSISVRYVIEKRLFKLKIPLQINNFDSIDVSSDRIIMFQKLALAFLCGIEGDLIACLDQEWIERTIQFFKPHPSENIHCLQKYVRVLSVCLGILRNPEVFNFYKTSVDFLNYLIRFLFSTLPCHFTPVKKSAKKCFKILTNNYLPDLLSVKMIDDFWRNPKSLFSFWDSQPEKIAFYSKLTKILPIKTPPDIIIEYFIEVENYCKKSDVDKMKLLKNFTIILKQFTIKEYITLEPVKSHILNYSSYLENYIECILSLYQNVNIPFISLIKKPVLKFLILFPEQTVNYLIDSCSSPTLFNYYFLKELIVGDKTNVFFQSFLNSMENKRENFALISPCLASVIEKLSSDERFVNEQRFFLLVHDALSHVIHSCSDQSKSDENAYQILTSLSISFLNMLKYNYEIINIVHISSILRITFFNQSDIYQLFKETVFNSKYPLILINLIRGSFKSFEKLPSNMLRIILPYSIKALNANDNQNPTNLFPFIWSQLLNYLNFDFKKNSAVLKSINYLLDKKLPNREQLLMILKSIPNFLLSSDTQTIIYTLKLCIKLIEKKFLPKEIFESIIQQLFSYSKFFEIPYFSYFLKLIKMKPEFVDDLSPKVIETISFFFHDRFFDVKDVQKTITVLLISTQIYKFLPFSFFYSVFKLLIKKMKLIKEENYNKLIEIRDVIIFLIPLFNQAETNLNEQKMLLKTCFKFMKLILKHFDQSLNVTGNQVVDFNEIFFGFLLKLEKIEFPKKLLNLIQNNCVNSSLKFCLICIAAHFESDFFFNEHSDLILSSLEFIKNENHVSKLLLNSFMKFLFDKKIYLTYSEPILSLLCFLLENLTLVNFEKFFIVSNSFISSHFDSSYSILIDKILAVYFEMDDNSQLSNLLFQMILSLTGSLPFEKQMNYIDIVFTTKKWTLSMKKTFTTVLPSLISCPSLLIKAKKRIISTFSQLVVGSETELLKIIHTLKKFGEENGFSVLGSLILLYIFIANESTPVTSFICFEKIEGLLIKFESFKERFLTLLNVLPLNLWSDEYFIYIVAILTEKNKLWNPIFAFSKRLKKIASNIALTVFSSKLDNEILTNLKIFYDNNLVRDTQLTYTQISRTIELFLLKSSKSFNYYNFMKMSEPFSDKVFLSCSHQYIHYDEAYLSRLLYPDTFNDSIVYQAMPNPTKRQEMAVFLTHLCKYEAAEELYVSEGKAKNSYFNYMRKFNSNFLVKDELDFESIITPLLKIDHHHENIIRHLRKCIDFIQSNEKEKSIECIKLVKEETLNTYRRNYSPSVYQREKFVSFAIIETYIEKLIVEGSIPKFNKENLFQCLNSSFVRMIKNFKRFLLQKGQKKKVNINSTGESPSILISPMVYSRFKEVSGISPYGQFALNATQINNFFKEVSEKILSKNFSISNWISFAPFCFNVFIAQQSSDCFSTAYNAYCQIVTTKDDVTIIQMNEASARIITLIRIAIHLKKFDETILATSFIFKKNFAKVWHVWLQQLVEIANNKWFFDISIELFTEMAYRSTLYASKYASKDIQNALHNAIVNEHSFVQISMMNKIAKILNRINSIHLNEIELQTKIQTFINEALKLSDDEISSFNLIEIRKHRNFITTFEDALSNLTRSEIEKIGDFKNWVNEMRQLSNFERELKIQKFTNSSQNLSQLLNQLYEVIDEFNEQMPFIFPIRGIEYNTEFSIFVIHKKIKVFSPNMTSFCSTTSNYSKQHFLIMTKNPHGFRPSVISVNHLLSVIRTILRSSYSTIVRSITLAENYVFEIGSNTILKRLESEPMSLSMFFERDMMITQEDWIKENVDQNSLKNSEVGKLNQNGIESIKSFPKDSLIHFLKTGASQKLVPMNLHGIALSYESIAMIKYIISAPYPEMNMMIMCARSLESPILLIDFDGAKFIEETSYSNFRLSPSLENVSEIWGDCGMKIAFAATSLALTEYLELIRTHLEIILGDEMILNEPKSPHKFSVDELIRQRTITENRFISLSPPKYISHSEKDSSSGWIERINDLIEKAKNPWIQPSKAIPWY</sequence>
<gene>
    <name evidence="1" type="ORF">M9Y10_043449</name>
</gene>
<accession>A0ABR2JZP2</accession>
<reference evidence="1 2" key="1">
    <citation type="submission" date="2024-04" db="EMBL/GenBank/DDBJ databases">
        <title>Tritrichomonas musculus Genome.</title>
        <authorList>
            <person name="Alves-Ferreira E."/>
            <person name="Grigg M."/>
            <person name="Lorenzi H."/>
            <person name="Galac M."/>
        </authorList>
    </citation>
    <scope>NUCLEOTIDE SEQUENCE [LARGE SCALE GENOMIC DNA]</scope>
    <source>
        <strain evidence="1 2">EAF2021</strain>
    </source>
</reference>
<proteinExistence type="predicted"/>
<comment type="caution">
    <text evidence="1">The sequence shown here is derived from an EMBL/GenBank/DDBJ whole genome shotgun (WGS) entry which is preliminary data.</text>
</comment>
<dbReference type="EMBL" id="JAPFFF010000008">
    <property type="protein sequence ID" value="KAK8884340.1"/>
    <property type="molecule type" value="Genomic_DNA"/>
</dbReference>
<evidence type="ECO:0000313" key="2">
    <source>
        <dbReference type="Proteomes" id="UP001470230"/>
    </source>
</evidence>
<evidence type="ECO:0000313" key="1">
    <source>
        <dbReference type="EMBL" id="KAK8884340.1"/>
    </source>
</evidence>
<keyword evidence="2" id="KW-1185">Reference proteome</keyword>
<name>A0ABR2JZP2_9EUKA</name>
<protein>
    <recommendedName>
        <fullName evidence="3">Non-specific serine/threonine protein kinase</fullName>
    </recommendedName>
</protein>
<dbReference type="Proteomes" id="UP001470230">
    <property type="component" value="Unassembled WGS sequence"/>
</dbReference>